<reference evidence="2 3" key="1">
    <citation type="submission" date="2013-11" db="EMBL/GenBank/DDBJ databases">
        <title>Genome sequencing of Stegodyphus mimosarum.</title>
        <authorList>
            <person name="Bechsgaard J."/>
        </authorList>
    </citation>
    <scope>NUCLEOTIDE SEQUENCE [LARGE SCALE GENOMIC DNA]</scope>
</reference>
<feature type="transmembrane region" description="Helical" evidence="1">
    <location>
        <begin position="48"/>
        <end position="69"/>
    </location>
</feature>
<proteinExistence type="predicted"/>
<name>A0A087TMC8_STEMI</name>
<keyword evidence="1" id="KW-0812">Transmembrane</keyword>
<gene>
    <name evidence="2" type="ORF">X975_10190</name>
</gene>
<sequence>MLQKHLLKTELGVIYTRSDFRNMTAAISILQFITKNKLQTMFSETFKLLLFIVIIPMIIVEAEMCFSPLKQVNTFLRSNARLSAVTML</sequence>
<evidence type="ECO:0000256" key="1">
    <source>
        <dbReference type="SAM" id="Phobius"/>
    </source>
</evidence>
<accession>A0A087TMC8</accession>
<evidence type="ECO:0000313" key="2">
    <source>
        <dbReference type="EMBL" id="KFM66267.1"/>
    </source>
</evidence>
<evidence type="ECO:0008006" key="4">
    <source>
        <dbReference type="Google" id="ProtNLM"/>
    </source>
</evidence>
<dbReference type="AlphaFoldDB" id="A0A087TMC8"/>
<feature type="non-terminal residue" evidence="2">
    <location>
        <position position="88"/>
    </location>
</feature>
<dbReference type="OrthoDB" id="6506734at2759"/>
<evidence type="ECO:0000313" key="3">
    <source>
        <dbReference type="Proteomes" id="UP000054359"/>
    </source>
</evidence>
<keyword evidence="1" id="KW-0472">Membrane</keyword>
<keyword evidence="1" id="KW-1133">Transmembrane helix</keyword>
<dbReference type="Proteomes" id="UP000054359">
    <property type="component" value="Unassembled WGS sequence"/>
</dbReference>
<organism evidence="2 3">
    <name type="scientific">Stegodyphus mimosarum</name>
    <name type="common">African social velvet spider</name>
    <dbReference type="NCBI Taxonomy" id="407821"/>
    <lineage>
        <taxon>Eukaryota</taxon>
        <taxon>Metazoa</taxon>
        <taxon>Ecdysozoa</taxon>
        <taxon>Arthropoda</taxon>
        <taxon>Chelicerata</taxon>
        <taxon>Arachnida</taxon>
        <taxon>Araneae</taxon>
        <taxon>Araneomorphae</taxon>
        <taxon>Entelegynae</taxon>
        <taxon>Eresoidea</taxon>
        <taxon>Eresidae</taxon>
        <taxon>Stegodyphus</taxon>
    </lineage>
</organism>
<dbReference type="EMBL" id="KK115874">
    <property type="protein sequence ID" value="KFM66267.1"/>
    <property type="molecule type" value="Genomic_DNA"/>
</dbReference>
<keyword evidence="3" id="KW-1185">Reference proteome</keyword>
<protein>
    <recommendedName>
        <fullName evidence="4">HAT C-terminal dimerisation domain-containing protein</fullName>
    </recommendedName>
</protein>